<dbReference type="InParanoid" id="G2X298"/>
<evidence type="ECO:0000256" key="1">
    <source>
        <dbReference type="SAM" id="MobiDB-lite"/>
    </source>
</evidence>
<dbReference type="PANTHER" id="PTHR12905:SF18">
    <property type="entry name" value="ESTER HYDROLASE, PUTATIVE (AFU_ORTHOLOGUE AFUA_4G03130)-RELATED"/>
    <property type="match status" value="1"/>
</dbReference>
<keyword evidence="4" id="KW-1185">Reference proteome</keyword>
<dbReference type="eggNOG" id="KOG3947">
    <property type="taxonomic scope" value="Eukaryota"/>
</dbReference>
<dbReference type="SUPFAM" id="SSF56300">
    <property type="entry name" value="Metallo-dependent phosphatases"/>
    <property type="match status" value="1"/>
</dbReference>
<evidence type="ECO:0000313" key="4">
    <source>
        <dbReference type="Proteomes" id="UP000001611"/>
    </source>
</evidence>
<feature type="compositionally biased region" description="Polar residues" evidence="1">
    <location>
        <begin position="125"/>
        <end position="136"/>
    </location>
</feature>
<dbReference type="GeneID" id="20705885"/>
<protein>
    <submittedName>
        <fullName evidence="3">Metallophosphoesterase domain-containing protein</fullName>
    </submittedName>
</protein>
<dbReference type="OMA" id="EYDPIIF"/>
<dbReference type="InterPro" id="IPR051693">
    <property type="entry name" value="UPF0046_metallophosphoest"/>
</dbReference>
<dbReference type="GO" id="GO:0016787">
    <property type="term" value="F:hydrolase activity"/>
    <property type="evidence" value="ECO:0007669"/>
    <property type="project" value="InterPro"/>
</dbReference>
<dbReference type="Pfam" id="PF00149">
    <property type="entry name" value="Metallophos"/>
    <property type="match status" value="1"/>
</dbReference>
<dbReference type="OrthoDB" id="630188at2759"/>
<reference evidence="3 4" key="1">
    <citation type="submission" date="2008-03" db="EMBL/GenBank/DDBJ databases">
        <title>The Genome Sequence of Verticillium dahliae VdLs.17.</title>
        <authorList>
            <consortium name="The Broad Institute Genome Sequencing Platform"/>
            <person name="Ma L.-J.J."/>
            <person name="Klosterman S.J."/>
            <person name="Subbarao K."/>
            <person name="Dobinson K."/>
            <person name="Veronese P."/>
            <person name="Kang S."/>
            <person name="Gold S.E."/>
            <person name="Young S."/>
            <person name="Jaffe D."/>
            <person name="Gnerre S."/>
            <person name="Berlin A."/>
            <person name="Heiman D."/>
            <person name="Hepburn T."/>
            <person name="Sykes S."/>
            <person name="Alvarado L."/>
            <person name="Kodira C.D."/>
            <person name="Lander E."/>
            <person name="Galagan J."/>
            <person name="Nusbaum C."/>
            <person name="Birren B."/>
        </authorList>
    </citation>
    <scope>NUCLEOTIDE SEQUENCE [LARGE SCALE GENOMIC DNA]</scope>
    <source>
        <strain evidence="4">VdLs.17 / ATCC MYA-4575 / FGSC 10137</strain>
    </source>
</reference>
<evidence type="ECO:0000313" key="3">
    <source>
        <dbReference type="EMBL" id="EGY22984.1"/>
    </source>
</evidence>
<dbReference type="Gene3D" id="3.60.21.10">
    <property type="match status" value="1"/>
</dbReference>
<evidence type="ECO:0000259" key="2">
    <source>
        <dbReference type="Pfam" id="PF00149"/>
    </source>
</evidence>
<dbReference type="HOGENOM" id="CLU_041441_3_1_1"/>
<dbReference type="CDD" id="cd07379">
    <property type="entry name" value="MPP_239FB"/>
    <property type="match status" value="1"/>
</dbReference>
<dbReference type="KEGG" id="vda:VDAG_04422"/>
<accession>G2X298</accession>
<feature type="region of interest" description="Disordered" evidence="1">
    <location>
        <begin position="122"/>
        <end position="141"/>
    </location>
</feature>
<sequence>MSIFSSITGIEGLFHRPQPSAWEDFIQQPCVFVAHKLYSWRAIRPQPSTSPTSSPPISVVCISDTHNTQPRLPEGEILIHAGDMTQSGTFDELVAAIDWLSSQPHPIKIVVAGNHDILLDAKQDATGNRSRSTADPSRSPEALRASLAWKGIIHLENQHVDVTCANGRRLRIYGSPLSPRQGNWAFQYPRADDVWHGAIPDGTDVLVTHGPPRSHCDLLHLGCNHLLRELWRVRPRLHVFGHVHAGAGTQTVEFDGLQAAYERTVIAKGGLRNLISTVSHFLRTLVSGVFHRRAPRIRTCTLVNAAMVSGLRDGQTRQAITVVI</sequence>
<dbReference type="AlphaFoldDB" id="G2X298"/>
<dbReference type="InterPro" id="IPR004843">
    <property type="entry name" value="Calcineurin-like_PHP"/>
</dbReference>
<proteinExistence type="predicted"/>
<dbReference type="InterPro" id="IPR029052">
    <property type="entry name" value="Metallo-depent_PP-like"/>
</dbReference>
<dbReference type="Proteomes" id="UP000001611">
    <property type="component" value="Chromosome 1"/>
</dbReference>
<dbReference type="RefSeq" id="XP_009649164.1">
    <property type="nucleotide sequence ID" value="XM_009650869.1"/>
</dbReference>
<dbReference type="EMBL" id="DS572701">
    <property type="protein sequence ID" value="EGY22984.1"/>
    <property type="molecule type" value="Genomic_DNA"/>
</dbReference>
<organism evidence="3 4">
    <name type="scientific">Verticillium dahliae (strain VdLs.17 / ATCC MYA-4575 / FGSC 10137)</name>
    <name type="common">Verticillium wilt</name>
    <dbReference type="NCBI Taxonomy" id="498257"/>
    <lineage>
        <taxon>Eukaryota</taxon>
        <taxon>Fungi</taxon>
        <taxon>Dikarya</taxon>
        <taxon>Ascomycota</taxon>
        <taxon>Pezizomycotina</taxon>
        <taxon>Sordariomycetes</taxon>
        <taxon>Hypocreomycetidae</taxon>
        <taxon>Glomerellales</taxon>
        <taxon>Plectosphaerellaceae</taxon>
        <taxon>Verticillium</taxon>
    </lineage>
</organism>
<gene>
    <name evidence="3" type="ORF">VDAG_04422</name>
</gene>
<feature type="domain" description="Calcineurin-like phosphoesterase" evidence="2">
    <location>
        <begin position="60"/>
        <end position="245"/>
    </location>
</feature>
<name>G2X298_VERDV</name>
<dbReference type="PANTHER" id="PTHR12905">
    <property type="entry name" value="METALLOPHOSPHOESTERASE"/>
    <property type="match status" value="1"/>
</dbReference>